<dbReference type="EMBL" id="FJ600181">
    <property type="protein sequence ID" value="ACU45199.1"/>
    <property type="molecule type" value="mRNA"/>
</dbReference>
<sequence>MHDDLSRRPPPRDICILMASTARSIQCFSAGHLLGLPGRGAGGRPCLSAPVFGATSSSPLPPANCRLGWATSRGNEKGGVGSGYNEYIDPQPSSFAPSCSFFSCFRQCL</sequence>
<name>E8Z6W9_PROMN</name>
<reference evidence="1" key="1">
    <citation type="submission" date="2008-12" db="EMBL/GenBank/DDBJ databases">
        <authorList>
            <person name="Zhang H."/>
            <person name="Lin S."/>
        </authorList>
    </citation>
    <scope>NUCLEOTIDE SEQUENCE</scope>
    <source>
        <strain evidence="1">CCMP696</strain>
    </source>
</reference>
<accession>E8Z6W9</accession>
<reference evidence="1" key="2">
    <citation type="book" date="2010" name="PROCEEDINGS OF 13TH INTERNATIONAL CONFERENCE ON HARMFUL ALGAE" publisher="International Society For The Study of Harmful Algae" city="Hong Kong, China">
        <title>Dinoflagellate meta-transcriptomics enabled by spliced leader.</title>
        <editorList>
            <person name="Unknown A."/>
        </editorList>
        <authorList>
            <person name="Lin S."/>
            <person name="Zhang H."/>
        </authorList>
    </citation>
    <scope>NUCLEOTIDE SEQUENCE</scope>
    <source>
        <strain evidence="1">CCMP696</strain>
    </source>
</reference>
<dbReference type="AlphaFoldDB" id="E8Z6W9"/>
<organism evidence="1">
    <name type="scientific">Prorocentrum minimum</name>
    <name type="common">Dinoflagellate</name>
    <name type="synonym">Exuviaella minima</name>
    <dbReference type="NCBI Taxonomy" id="39449"/>
    <lineage>
        <taxon>Eukaryota</taxon>
        <taxon>Sar</taxon>
        <taxon>Alveolata</taxon>
        <taxon>Dinophyceae</taxon>
        <taxon>Prorocentrales</taxon>
        <taxon>Prorocentraceae</taxon>
        <taxon>Prorocentrum</taxon>
    </lineage>
</organism>
<proteinExistence type="evidence at transcript level"/>
<protein>
    <submittedName>
        <fullName evidence="1">Uncharacterized protein</fullName>
    </submittedName>
</protein>
<evidence type="ECO:0000313" key="1">
    <source>
        <dbReference type="EMBL" id="ACU45199.1"/>
    </source>
</evidence>